<dbReference type="Gene3D" id="1.10.10.10">
    <property type="entry name" value="Winged helix-like DNA-binding domain superfamily/Winged helix DNA-binding domain"/>
    <property type="match status" value="1"/>
</dbReference>
<dbReference type="Pfam" id="PF00072">
    <property type="entry name" value="Response_reg"/>
    <property type="match status" value="1"/>
</dbReference>
<evidence type="ECO:0000256" key="2">
    <source>
        <dbReference type="ARBA" id="ARBA00023015"/>
    </source>
</evidence>
<evidence type="ECO:0000259" key="9">
    <source>
        <dbReference type="PROSITE" id="PS51755"/>
    </source>
</evidence>
<evidence type="ECO:0000259" key="8">
    <source>
        <dbReference type="PROSITE" id="PS50110"/>
    </source>
</evidence>
<dbReference type="InterPro" id="IPR036388">
    <property type="entry name" value="WH-like_DNA-bd_sf"/>
</dbReference>
<dbReference type="InterPro" id="IPR001789">
    <property type="entry name" value="Sig_transdc_resp-reg_receiver"/>
</dbReference>
<evidence type="ECO:0000256" key="5">
    <source>
        <dbReference type="ARBA" id="ARBA00024867"/>
    </source>
</evidence>
<dbReference type="PROSITE" id="PS50110">
    <property type="entry name" value="RESPONSE_REGULATORY"/>
    <property type="match status" value="1"/>
</dbReference>
<feature type="DNA-binding region" description="OmpR/PhoB-type" evidence="7">
    <location>
        <begin position="124"/>
        <end position="221"/>
    </location>
</feature>
<comment type="caution">
    <text evidence="10">The sequence shown here is derived from an EMBL/GenBank/DDBJ whole genome shotgun (WGS) entry which is preliminary data.</text>
</comment>
<keyword evidence="11" id="KW-1185">Reference proteome</keyword>
<dbReference type="SUPFAM" id="SSF52172">
    <property type="entry name" value="CheY-like"/>
    <property type="match status" value="1"/>
</dbReference>
<proteinExistence type="predicted"/>
<accession>A0ABR7N1V8</accession>
<sequence length="221" mass="25360">MKKIVIVEDEKVIREELYALLENAGYGPVAVTDFVHTVPEILNSGADLVLLDINIPKMNGEQVLREIRQKSEIPVIMVTSRTEELDEVLSMSYGADDYITKPYNPTILLLRIQAILKRIENTGADLYHYRDIEIRQAKGVLNRGQDQMVLTKNEMLIFMVLLHHQGEIVSRDDLMTELWDNSEYISDNALTVNISRLRAKLEQMGYPDVIETRKKQGYVLV</sequence>
<keyword evidence="4" id="KW-0804">Transcription</keyword>
<dbReference type="RefSeq" id="WP_249297933.1">
    <property type="nucleotide sequence ID" value="NZ_JACRSX010000010.1"/>
</dbReference>
<dbReference type="EMBL" id="JACRSX010000010">
    <property type="protein sequence ID" value="MBC8562611.1"/>
    <property type="molecule type" value="Genomic_DNA"/>
</dbReference>
<dbReference type="Proteomes" id="UP000606193">
    <property type="component" value="Unassembled WGS sequence"/>
</dbReference>
<dbReference type="PANTHER" id="PTHR48111:SF43">
    <property type="entry name" value="STAGE 0 SPORULATION PROTEIN A HOMOLOG"/>
    <property type="match status" value="1"/>
</dbReference>
<dbReference type="Pfam" id="PF00486">
    <property type="entry name" value="Trans_reg_C"/>
    <property type="match status" value="1"/>
</dbReference>
<dbReference type="InterPro" id="IPR039420">
    <property type="entry name" value="WalR-like"/>
</dbReference>
<dbReference type="SMART" id="SM00448">
    <property type="entry name" value="REC"/>
    <property type="match status" value="1"/>
</dbReference>
<organism evidence="10 11">
    <name type="scientific">Jutongia huaianensis</name>
    <dbReference type="NCBI Taxonomy" id="2763668"/>
    <lineage>
        <taxon>Bacteria</taxon>
        <taxon>Bacillati</taxon>
        <taxon>Bacillota</taxon>
        <taxon>Clostridia</taxon>
        <taxon>Lachnospirales</taxon>
        <taxon>Lachnospiraceae</taxon>
        <taxon>Jutongia</taxon>
    </lineage>
</organism>
<feature type="modified residue" description="4-aspartylphosphate" evidence="6">
    <location>
        <position position="52"/>
    </location>
</feature>
<dbReference type="Gene3D" id="6.10.250.690">
    <property type="match status" value="1"/>
</dbReference>
<feature type="domain" description="Response regulatory" evidence="8">
    <location>
        <begin position="3"/>
        <end position="116"/>
    </location>
</feature>
<evidence type="ECO:0000313" key="10">
    <source>
        <dbReference type="EMBL" id="MBC8562611.1"/>
    </source>
</evidence>
<evidence type="ECO:0000256" key="3">
    <source>
        <dbReference type="ARBA" id="ARBA00023125"/>
    </source>
</evidence>
<evidence type="ECO:0000256" key="6">
    <source>
        <dbReference type="PROSITE-ProRule" id="PRU00169"/>
    </source>
</evidence>
<evidence type="ECO:0000256" key="7">
    <source>
        <dbReference type="PROSITE-ProRule" id="PRU01091"/>
    </source>
</evidence>
<dbReference type="CDD" id="cd00383">
    <property type="entry name" value="trans_reg_C"/>
    <property type="match status" value="1"/>
</dbReference>
<keyword evidence="6" id="KW-0597">Phosphoprotein</keyword>
<dbReference type="PANTHER" id="PTHR48111">
    <property type="entry name" value="REGULATOR OF RPOS"/>
    <property type="match status" value="1"/>
</dbReference>
<dbReference type="InterPro" id="IPR011006">
    <property type="entry name" value="CheY-like_superfamily"/>
</dbReference>
<dbReference type="Gene3D" id="3.40.50.2300">
    <property type="match status" value="1"/>
</dbReference>
<keyword evidence="2" id="KW-0805">Transcription regulation</keyword>
<gene>
    <name evidence="10" type="ORF">H8704_08225</name>
</gene>
<protein>
    <recommendedName>
        <fullName evidence="1">Stage 0 sporulation protein A homolog</fullName>
    </recommendedName>
</protein>
<name>A0ABR7N1V8_9FIRM</name>
<comment type="function">
    <text evidence="5">May play the central regulatory role in sporulation. It may be an element of the effector pathway responsible for the activation of sporulation genes in response to nutritional stress. Spo0A may act in concert with spo0H (a sigma factor) to control the expression of some genes that are critical to the sporulation process.</text>
</comment>
<dbReference type="InterPro" id="IPR001867">
    <property type="entry name" value="OmpR/PhoB-type_DNA-bd"/>
</dbReference>
<reference evidence="10 11" key="1">
    <citation type="submission" date="2020-08" db="EMBL/GenBank/DDBJ databases">
        <title>Genome public.</title>
        <authorList>
            <person name="Liu C."/>
            <person name="Sun Q."/>
        </authorList>
    </citation>
    <scope>NUCLEOTIDE SEQUENCE [LARGE SCALE GENOMIC DNA]</scope>
    <source>
        <strain evidence="10 11">NSJ-37</strain>
    </source>
</reference>
<dbReference type="PROSITE" id="PS51755">
    <property type="entry name" value="OMPR_PHOB"/>
    <property type="match status" value="1"/>
</dbReference>
<feature type="domain" description="OmpR/PhoB-type" evidence="9">
    <location>
        <begin position="124"/>
        <end position="221"/>
    </location>
</feature>
<evidence type="ECO:0000256" key="4">
    <source>
        <dbReference type="ARBA" id="ARBA00023163"/>
    </source>
</evidence>
<keyword evidence="3 7" id="KW-0238">DNA-binding</keyword>
<evidence type="ECO:0000256" key="1">
    <source>
        <dbReference type="ARBA" id="ARBA00018672"/>
    </source>
</evidence>
<dbReference type="SMART" id="SM00862">
    <property type="entry name" value="Trans_reg_C"/>
    <property type="match status" value="1"/>
</dbReference>
<evidence type="ECO:0000313" key="11">
    <source>
        <dbReference type="Proteomes" id="UP000606193"/>
    </source>
</evidence>